<reference evidence="2 3" key="1">
    <citation type="submission" date="2018-02" db="EMBL/GenBank/DDBJ databases">
        <title>Comparative genomes isolates from brazilian mangrove.</title>
        <authorList>
            <person name="Araujo J.E."/>
            <person name="Taketani R.G."/>
            <person name="Silva M.C.P."/>
            <person name="Loureco M.V."/>
            <person name="Andreote F.D."/>
        </authorList>
    </citation>
    <scope>NUCLEOTIDE SEQUENCE [LARGE SCALE GENOMIC DNA]</scope>
    <source>
        <strain evidence="2 3">HEX-2 MGV</strain>
    </source>
</reference>
<dbReference type="RefSeq" id="WP_105351109.1">
    <property type="nucleotide sequence ID" value="NZ_PUIA01000017.1"/>
</dbReference>
<evidence type="ECO:0000313" key="3">
    <source>
        <dbReference type="Proteomes" id="UP000240009"/>
    </source>
</evidence>
<accession>A0A2S8FXB9</accession>
<dbReference type="OrthoDB" id="302910at2"/>
<dbReference type="Proteomes" id="UP000240009">
    <property type="component" value="Unassembled WGS sequence"/>
</dbReference>
<protein>
    <submittedName>
        <fullName evidence="2">Uncharacterized protein</fullName>
    </submittedName>
</protein>
<sequence>MTKRIWTSTSSLALGLLVGISIHVGITAERAWADDFPNQYAENVVDEEEQLINHIEQQLVQLQNGKRLTGDQTFRPHEKHPAWGRYWLEGLTSLVTSNDVETQKLGVRGFRQFVDNMQDNPIPPAETKIAVDAIKKFAGGDHPNSLKFEANTLAQGLGVLQVANDPKTKARPPGSLPFEQFVIENDQRGRRREFNHTGLDWTQRITGDNIYRFRETRRTPQYIEMYDLTRGIWMRLEPDQAKRSFDYEEWEFIAKGEFTRG</sequence>
<dbReference type="AlphaFoldDB" id="A0A2S8FXB9"/>
<name>A0A2S8FXB9_9BACT</name>
<keyword evidence="1" id="KW-0175">Coiled coil</keyword>
<comment type="caution">
    <text evidence="2">The sequence shown here is derived from an EMBL/GenBank/DDBJ whole genome shotgun (WGS) entry which is preliminary data.</text>
</comment>
<organism evidence="2 3">
    <name type="scientific">Blastopirellula marina</name>
    <dbReference type="NCBI Taxonomy" id="124"/>
    <lineage>
        <taxon>Bacteria</taxon>
        <taxon>Pseudomonadati</taxon>
        <taxon>Planctomycetota</taxon>
        <taxon>Planctomycetia</taxon>
        <taxon>Pirellulales</taxon>
        <taxon>Pirellulaceae</taxon>
        <taxon>Blastopirellula</taxon>
    </lineage>
</organism>
<gene>
    <name evidence="2" type="ORF">C5Y96_06450</name>
</gene>
<proteinExistence type="predicted"/>
<evidence type="ECO:0000313" key="2">
    <source>
        <dbReference type="EMBL" id="PQO36803.1"/>
    </source>
</evidence>
<evidence type="ECO:0000256" key="1">
    <source>
        <dbReference type="SAM" id="Coils"/>
    </source>
</evidence>
<feature type="coiled-coil region" evidence="1">
    <location>
        <begin position="38"/>
        <end position="65"/>
    </location>
</feature>
<dbReference type="EMBL" id="PUIA01000017">
    <property type="protein sequence ID" value="PQO36803.1"/>
    <property type="molecule type" value="Genomic_DNA"/>
</dbReference>